<dbReference type="InterPro" id="IPR017441">
    <property type="entry name" value="Protein_kinase_ATP_BS"/>
</dbReference>
<dbReference type="PROSITE" id="PS00108">
    <property type="entry name" value="PROTEIN_KINASE_ST"/>
    <property type="match status" value="1"/>
</dbReference>
<dbReference type="InterPro" id="IPR008271">
    <property type="entry name" value="Ser/Thr_kinase_AS"/>
</dbReference>
<dbReference type="PANTHER" id="PTHR27009">
    <property type="entry name" value="RUST RESISTANCE KINASE LR10-RELATED"/>
    <property type="match status" value="1"/>
</dbReference>
<feature type="binding site" evidence="12">
    <location>
        <position position="31"/>
    </location>
    <ligand>
        <name>ATP</name>
        <dbReference type="ChEBI" id="CHEBI:30616"/>
    </ligand>
</feature>
<sequence>MTQNMKDKLGEGGFGFVYKGKLSSGPFVAIKMLSKSKGNGQDFINEVATIGRIHHTNVVRLIGFCIDRSKRALVYEFMPNGSLDKYISTKEDAMSLTTKKMYEISLGVAHGIAYLHQGCDMQILHFDIKPHNILLDENFIPKPEEQLVTWLLNCSTKILEEYRTRPMYIALECF</sequence>
<dbReference type="PROSITE" id="PS00107">
    <property type="entry name" value="PROTEIN_KINASE_ATP"/>
    <property type="match status" value="1"/>
</dbReference>
<reference evidence="15 16" key="2">
    <citation type="journal article" date="2017" name="Front. Plant Sci.">
        <title>Gene Classification and Mining of Molecular Markers Useful in Red Clover (Trifolium pratense) Breeding.</title>
        <authorList>
            <person name="Istvanek J."/>
            <person name="Dluhosova J."/>
            <person name="Dluhos P."/>
            <person name="Patkova L."/>
            <person name="Nedelnik J."/>
            <person name="Repkova J."/>
        </authorList>
    </citation>
    <scope>NUCLEOTIDE SEQUENCE [LARGE SCALE GENOMIC DNA]</scope>
    <source>
        <strain evidence="16">cv. Tatra</strain>
        <tissue evidence="15">Young leaves</tissue>
    </source>
</reference>
<dbReference type="InterPro" id="IPR000719">
    <property type="entry name" value="Prot_kinase_dom"/>
</dbReference>
<dbReference type="GO" id="GO:0016020">
    <property type="term" value="C:membrane"/>
    <property type="evidence" value="ECO:0007669"/>
    <property type="project" value="UniProtKB-SubCell"/>
</dbReference>
<keyword evidence="9" id="KW-1133">Transmembrane helix</keyword>
<evidence type="ECO:0000259" key="14">
    <source>
        <dbReference type="PROSITE" id="PS50011"/>
    </source>
</evidence>
<evidence type="ECO:0000256" key="8">
    <source>
        <dbReference type="ARBA" id="ARBA00022840"/>
    </source>
</evidence>
<name>A0A2K3MKC0_TRIPR</name>
<organism evidence="15 16">
    <name type="scientific">Trifolium pratense</name>
    <name type="common">Red clover</name>
    <dbReference type="NCBI Taxonomy" id="57577"/>
    <lineage>
        <taxon>Eukaryota</taxon>
        <taxon>Viridiplantae</taxon>
        <taxon>Streptophyta</taxon>
        <taxon>Embryophyta</taxon>
        <taxon>Tracheophyta</taxon>
        <taxon>Spermatophyta</taxon>
        <taxon>Magnoliopsida</taxon>
        <taxon>eudicotyledons</taxon>
        <taxon>Gunneridae</taxon>
        <taxon>Pentapetalae</taxon>
        <taxon>rosids</taxon>
        <taxon>fabids</taxon>
        <taxon>Fabales</taxon>
        <taxon>Fabaceae</taxon>
        <taxon>Papilionoideae</taxon>
        <taxon>50 kb inversion clade</taxon>
        <taxon>NPAAA clade</taxon>
        <taxon>Hologalegina</taxon>
        <taxon>IRL clade</taxon>
        <taxon>Trifolieae</taxon>
        <taxon>Trifolium</taxon>
    </lineage>
</organism>
<dbReference type="AlphaFoldDB" id="A0A2K3MKC0"/>
<dbReference type="SMART" id="SM00220">
    <property type="entry name" value="S_TKc"/>
    <property type="match status" value="1"/>
</dbReference>
<dbReference type="InterPro" id="IPR045874">
    <property type="entry name" value="LRK10/LRL21-25-like"/>
</dbReference>
<evidence type="ECO:0000256" key="5">
    <source>
        <dbReference type="ARBA" id="ARBA00022729"/>
    </source>
</evidence>
<evidence type="ECO:0000256" key="2">
    <source>
        <dbReference type="ARBA" id="ARBA00022527"/>
    </source>
</evidence>
<keyword evidence="7 15" id="KW-0418">Kinase</keyword>
<comment type="subcellular location">
    <subcellularLocation>
        <location evidence="1">Membrane</location>
        <topology evidence="1">Single-pass type I membrane protein</topology>
    </subcellularLocation>
</comment>
<keyword evidence="2 13" id="KW-0723">Serine/threonine-protein kinase</keyword>
<reference evidence="15 16" key="1">
    <citation type="journal article" date="2014" name="Am. J. Bot.">
        <title>Genome assembly and annotation for red clover (Trifolium pratense; Fabaceae).</title>
        <authorList>
            <person name="Istvanek J."/>
            <person name="Jaros M."/>
            <person name="Krenek A."/>
            <person name="Repkova J."/>
        </authorList>
    </citation>
    <scope>NUCLEOTIDE SEQUENCE [LARGE SCALE GENOMIC DNA]</scope>
    <source>
        <strain evidence="16">cv. Tatra</strain>
        <tissue evidence="15">Young leaves</tissue>
    </source>
</reference>
<dbReference type="EMBL" id="ASHM01065524">
    <property type="protein sequence ID" value="PNX91238.1"/>
    <property type="molecule type" value="Genomic_DNA"/>
</dbReference>
<evidence type="ECO:0000256" key="1">
    <source>
        <dbReference type="ARBA" id="ARBA00004479"/>
    </source>
</evidence>
<dbReference type="Gene3D" id="1.10.510.10">
    <property type="entry name" value="Transferase(Phosphotransferase) domain 1"/>
    <property type="match status" value="1"/>
</dbReference>
<proteinExistence type="inferred from homology"/>
<keyword evidence="3" id="KW-0808">Transferase</keyword>
<evidence type="ECO:0000256" key="4">
    <source>
        <dbReference type="ARBA" id="ARBA00022692"/>
    </source>
</evidence>
<dbReference type="FunFam" id="3.30.200.20:FF:000178">
    <property type="entry name" value="serine/threonine-protein kinase PBS1-like"/>
    <property type="match status" value="1"/>
</dbReference>
<evidence type="ECO:0000256" key="3">
    <source>
        <dbReference type="ARBA" id="ARBA00022679"/>
    </source>
</evidence>
<keyword evidence="5" id="KW-0732">Signal</keyword>
<evidence type="ECO:0000256" key="6">
    <source>
        <dbReference type="ARBA" id="ARBA00022741"/>
    </source>
</evidence>
<evidence type="ECO:0000256" key="11">
    <source>
        <dbReference type="ARBA" id="ARBA00023180"/>
    </source>
</evidence>
<dbReference type="Gene3D" id="3.30.200.20">
    <property type="entry name" value="Phosphorylase Kinase, domain 1"/>
    <property type="match status" value="1"/>
</dbReference>
<keyword evidence="11" id="KW-0325">Glycoprotein</keyword>
<keyword evidence="10" id="KW-0472">Membrane</keyword>
<dbReference type="Proteomes" id="UP000236291">
    <property type="component" value="Unassembled WGS sequence"/>
</dbReference>
<evidence type="ECO:0000256" key="12">
    <source>
        <dbReference type="PROSITE-ProRule" id="PRU10141"/>
    </source>
</evidence>
<keyword evidence="4" id="KW-0812">Transmembrane</keyword>
<dbReference type="PROSITE" id="PS50011">
    <property type="entry name" value="PROTEIN_KINASE_DOM"/>
    <property type="match status" value="1"/>
</dbReference>
<evidence type="ECO:0000256" key="10">
    <source>
        <dbReference type="ARBA" id="ARBA00023136"/>
    </source>
</evidence>
<feature type="domain" description="Protein kinase" evidence="14">
    <location>
        <begin position="3"/>
        <end position="174"/>
    </location>
</feature>
<dbReference type="Pfam" id="PF00069">
    <property type="entry name" value="Pkinase"/>
    <property type="match status" value="1"/>
</dbReference>
<keyword evidence="6 12" id="KW-0547">Nucleotide-binding</keyword>
<accession>A0A2K3MKC0</accession>
<evidence type="ECO:0000313" key="16">
    <source>
        <dbReference type="Proteomes" id="UP000236291"/>
    </source>
</evidence>
<keyword evidence="8 12" id="KW-0067">ATP-binding</keyword>
<evidence type="ECO:0000256" key="9">
    <source>
        <dbReference type="ARBA" id="ARBA00022989"/>
    </source>
</evidence>
<evidence type="ECO:0000313" key="15">
    <source>
        <dbReference type="EMBL" id="PNX91238.1"/>
    </source>
</evidence>
<dbReference type="STRING" id="57577.A0A2K3MKC0"/>
<comment type="caution">
    <text evidence="15">The sequence shown here is derived from an EMBL/GenBank/DDBJ whole genome shotgun (WGS) entry which is preliminary data.</text>
</comment>
<dbReference type="GO" id="GO:0005524">
    <property type="term" value="F:ATP binding"/>
    <property type="evidence" value="ECO:0007669"/>
    <property type="project" value="UniProtKB-UniRule"/>
</dbReference>
<dbReference type="GO" id="GO:0004674">
    <property type="term" value="F:protein serine/threonine kinase activity"/>
    <property type="evidence" value="ECO:0007669"/>
    <property type="project" value="UniProtKB-KW"/>
</dbReference>
<dbReference type="InterPro" id="IPR011009">
    <property type="entry name" value="Kinase-like_dom_sf"/>
</dbReference>
<comment type="similarity">
    <text evidence="13">Belongs to the protein kinase superfamily.</text>
</comment>
<protein>
    <submittedName>
        <fullName evidence="15">Kinase-like protein</fullName>
    </submittedName>
</protein>
<evidence type="ECO:0000256" key="7">
    <source>
        <dbReference type="ARBA" id="ARBA00022777"/>
    </source>
</evidence>
<dbReference type="SUPFAM" id="SSF56112">
    <property type="entry name" value="Protein kinase-like (PK-like)"/>
    <property type="match status" value="1"/>
</dbReference>
<evidence type="ECO:0000256" key="13">
    <source>
        <dbReference type="RuleBase" id="RU000304"/>
    </source>
</evidence>
<gene>
    <name evidence="15" type="ORF">L195_g047368</name>
</gene>